<comment type="caution">
    <text evidence="2">The sequence shown here is derived from an EMBL/GenBank/DDBJ whole genome shotgun (WGS) entry which is preliminary data.</text>
</comment>
<feature type="region of interest" description="Disordered" evidence="1">
    <location>
        <begin position="37"/>
        <end position="64"/>
    </location>
</feature>
<dbReference type="AlphaFoldDB" id="A0A3S4ZTW7"/>
<sequence length="431" mass="46121">MALLNEDASKVHGNVPIQRSDAGLGYPSDKLSLPICGSSLPPKESVSTAPREEVTLDKATEKPDEPKRVLIETWETQTIYQDDVGRVQAQNGSNRQVVAGAGGQYVIHKDTSPSAPPRPDGPLREGSPSNYGYTITTERRAVGETTRRHLLPGDVSLQDVRSADREVLESAMLRSINLGSSHVMHEFEPSVEIVHHIEERLDDPSPTPSRPLATREVTMGRCSPASSVSSTRVSTTPIAGSKGLVANATATTEITNTYVAGIPDCEIPIAGLLPPSQTSTRLVVEPHSTDLVVSTRVNATLNGVVAPPVGSADDADFPFNMNVTYTDSASRQVVVQSPRPSIHSPTSPASPAAEVGRFHRSSSQRSASGRRRFEFSSPSGGSVVVATAATSSGAHQGSGFRGNRSPSLSNTIRRIPARNYRQVFYIITRNY</sequence>
<evidence type="ECO:0000256" key="1">
    <source>
        <dbReference type="SAM" id="MobiDB-lite"/>
    </source>
</evidence>
<evidence type="ECO:0000313" key="2">
    <source>
        <dbReference type="EMBL" id="VEL11879.1"/>
    </source>
</evidence>
<dbReference type="Proteomes" id="UP000784294">
    <property type="component" value="Unassembled WGS sequence"/>
</dbReference>
<accession>A0A3S4ZTW7</accession>
<feature type="region of interest" description="Disordered" evidence="1">
    <location>
        <begin position="338"/>
        <end position="379"/>
    </location>
</feature>
<reference evidence="2" key="1">
    <citation type="submission" date="2018-11" db="EMBL/GenBank/DDBJ databases">
        <authorList>
            <consortium name="Pathogen Informatics"/>
        </authorList>
    </citation>
    <scope>NUCLEOTIDE SEQUENCE</scope>
</reference>
<name>A0A3S4ZTW7_9PLAT</name>
<dbReference type="EMBL" id="CAAALY010013145">
    <property type="protein sequence ID" value="VEL11879.1"/>
    <property type="molecule type" value="Genomic_DNA"/>
</dbReference>
<gene>
    <name evidence="2" type="ORF">PXEA_LOCUS5319</name>
</gene>
<proteinExistence type="predicted"/>
<evidence type="ECO:0000313" key="3">
    <source>
        <dbReference type="Proteomes" id="UP000784294"/>
    </source>
</evidence>
<feature type="region of interest" description="Disordered" evidence="1">
    <location>
        <begin position="390"/>
        <end position="409"/>
    </location>
</feature>
<protein>
    <submittedName>
        <fullName evidence="2">Uncharacterized protein</fullName>
    </submittedName>
</protein>
<keyword evidence="3" id="KW-1185">Reference proteome</keyword>
<organism evidence="2 3">
    <name type="scientific">Protopolystoma xenopodis</name>
    <dbReference type="NCBI Taxonomy" id="117903"/>
    <lineage>
        <taxon>Eukaryota</taxon>
        <taxon>Metazoa</taxon>
        <taxon>Spiralia</taxon>
        <taxon>Lophotrochozoa</taxon>
        <taxon>Platyhelminthes</taxon>
        <taxon>Monogenea</taxon>
        <taxon>Polyopisthocotylea</taxon>
        <taxon>Polystomatidea</taxon>
        <taxon>Polystomatidae</taxon>
        <taxon>Protopolystoma</taxon>
    </lineage>
</organism>
<feature type="region of interest" description="Disordered" evidence="1">
    <location>
        <begin position="1"/>
        <end position="23"/>
    </location>
</feature>
<feature type="compositionally biased region" description="Polar residues" evidence="1">
    <location>
        <begin position="338"/>
        <end position="349"/>
    </location>
</feature>
<feature type="region of interest" description="Disordered" evidence="1">
    <location>
        <begin position="108"/>
        <end position="132"/>
    </location>
</feature>
<feature type="compositionally biased region" description="Basic and acidic residues" evidence="1">
    <location>
        <begin position="50"/>
        <end position="64"/>
    </location>
</feature>